<protein>
    <submittedName>
        <fullName evidence="1">Ribosome biogenesis protein TSR3 isoform X1</fullName>
    </submittedName>
</protein>
<dbReference type="PANTHER" id="PTHR47027:SF20">
    <property type="entry name" value="REVERSE TRANSCRIPTASE-LIKE PROTEIN WITH RNA-DIRECTED DNA POLYMERASE DOMAIN"/>
    <property type="match status" value="1"/>
</dbReference>
<dbReference type="Proteomes" id="UP000478052">
    <property type="component" value="Unassembled WGS sequence"/>
</dbReference>
<evidence type="ECO:0000313" key="2">
    <source>
        <dbReference type="Proteomes" id="UP000478052"/>
    </source>
</evidence>
<keyword evidence="2" id="KW-1185">Reference proteome</keyword>
<gene>
    <name evidence="1" type="ORF">FWK35_00028902</name>
</gene>
<dbReference type="EMBL" id="VUJU01011272">
    <property type="protein sequence ID" value="KAF0711389.1"/>
    <property type="molecule type" value="Genomic_DNA"/>
</dbReference>
<proteinExistence type="predicted"/>
<reference evidence="1 2" key="1">
    <citation type="submission" date="2019-08" db="EMBL/GenBank/DDBJ databases">
        <title>Whole genome of Aphis craccivora.</title>
        <authorList>
            <person name="Voronova N.V."/>
            <person name="Shulinski R.S."/>
            <person name="Bandarenka Y.V."/>
            <person name="Zhorov D.G."/>
            <person name="Warner D."/>
        </authorList>
    </citation>
    <scope>NUCLEOTIDE SEQUENCE [LARGE SCALE GENOMIC DNA]</scope>
    <source>
        <strain evidence="1">180601</strain>
        <tissue evidence="1">Whole Body</tissue>
    </source>
</reference>
<dbReference type="AlphaFoldDB" id="A0A6G0VWL7"/>
<name>A0A6G0VWL7_APHCR</name>
<comment type="caution">
    <text evidence="1">The sequence shown here is derived from an EMBL/GenBank/DDBJ whole genome shotgun (WGS) entry which is preliminary data.</text>
</comment>
<evidence type="ECO:0000313" key="1">
    <source>
        <dbReference type="EMBL" id="KAF0711389.1"/>
    </source>
</evidence>
<dbReference type="PANTHER" id="PTHR47027">
    <property type="entry name" value="REVERSE TRANSCRIPTASE DOMAIN-CONTAINING PROTEIN"/>
    <property type="match status" value="1"/>
</dbReference>
<dbReference type="OrthoDB" id="6625104at2759"/>
<sequence length="152" mass="17664">EFEVKTGLRQGDALSPMLFNIALVSVVRGLYDMDVGFDEIKPLAELLTERSKPMELMVNEDKIKYMILPRKNYNQQNIAVNEMLFNRVNTFKYLGVELRVDGNNHTEIQQRINSANKCFETWTTTKTDEQKVAIFERKIFGPKKDRSTGLRE</sequence>
<accession>A0A6G0VWL7</accession>
<organism evidence="1 2">
    <name type="scientific">Aphis craccivora</name>
    <name type="common">Cowpea aphid</name>
    <dbReference type="NCBI Taxonomy" id="307492"/>
    <lineage>
        <taxon>Eukaryota</taxon>
        <taxon>Metazoa</taxon>
        <taxon>Ecdysozoa</taxon>
        <taxon>Arthropoda</taxon>
        <taxon>Hexapoda</taxon>
        <taxon>Insecta</taxon>
        <taxon>Pterygota</taxon>
        <taxon>Neoptera</taxon>
        <taxon>Paraneoptera</taxon>
        <taxon>Hemiptera</taxon>
        <taxon>Sternorrhyncha</taxon>
        <taxon>Aphidomorpha</taxon>
        <taxon>Aphidoidea</taxon>
        <taxon>Aphididae</taxon>
        <taxon>Aphidini</taxon>
        <taxon>Aphis</taxon>
        <taxon>Aphis</taxon>
    </lineage>
</organism>
<feature type="non-terminal residue" evidence="1">
    <location>
        <position position="1"/>
    </location>
</feature>